<sequence>MYKVSKELKDRTKELNEKLKTKYNKVFQMSKNEIISYIEENIGEIIKLESLPLEELKKYYEKGGIIGVDGSKNRIGSASPHFVELYQGLAKCTKGQDSSVYKGDFYTPLYNEEEKNILNENEVKTNSEEKILNYKLSKIEVDAALEGINKFNPSVVMMDGSLIRYNIECNNEWIKLKDECEKRKIILIGVIKEIETSIIGNSMIKNKILKDYEIFGDREMLYGLLEYKDMILIETNVGNKNEAGLSSAFIRSSFSPTAIGLDILESQRDCIIDMGRLVVSLTAENSRGVPLWLDIVDKEVKISDKMMRGILETALDREILEKLFISERDKRWL</sequence>
<dbReference type="AlphaFoldDB" id="A0A410Q985"/>
<dbReference type="SMART" id="SM00933">
    <property type="entry name" value="NurA"/>
    <property type="match status" value="1"/>
</dbReference>
<evidence type="ECO:0000313" key="3">
    <source>
        <dbReference type="Proteomes" id="UP000287969"/>
    </source>
</evidence>
<dbReference type="InterPro" id="IPR018977">
    <property type="entry name" value="NurA_domain"/>
</dbReference>
<reference evidence="3" key="1">
    <citation type="submission" date="2019-01" db="EMBL/GenBank/DDBJ databases">
        <title>Draft genomes of a novel of Sporanaerobacter strains.</title>
        <authorList>
            <person name="Ma S."/>
        </authorList>
    </citation>
    <scope>NUCLEOTIDE SEQUENCE [LARGE SCALE GENOMIC DNA]</scope>
    <source>
        <strain evidence="3">NJN-17</strain>
    </source>
</reference>
<dbReference type="RefSeq" id="WP_128751873.1">
    <property type="nucleotide sequence ID" value="NZ_CP035282.1"/>
</dbReference>
<evidence type="ECO:0000259" key="1">
    <source>
        <dbReference type="SMART" id="SM00933"/>
    </source>
</evidence>
<dbReference type="OrthoDB" id="2986419at2"/>
<dbReference type="Pfam" id="PF09376">
    <property type="entry name" value="NurA"/>
    <property type="match status" value="1"/>
</dbReference>
<keyword evidence="3" id="KW-1185">Reference proteome</keyword>
<dbReference type="Proteomes" id="UP000287969">
    <property type="component" value="Chromosome"/>
</dbReference>
<name>A0A410Q985_9FIRM</name>
<feature type="domain" description="NurA" evidence="1">
    <location>
        <begin position="63"/>
        <end position="302"/>
    </location>
</feature>
<protein>
    <submittedName>
        <fullName evidence="2">DNA double-strand break repair nuclease NurA</fullName>
    </submittedName>
</protein>
<dbReference type="EMBL" id="CP035282">
    <property type="protein sequence ID" value="QAT60541.1"/>
    <property type="molecule type" value="Genomic_DNA"/>
</dbReference>
<proteinExistence type="predicted"/>
<organism evidence="2 3">
    <name type="scientific">Acidilutibacter cellobiosedens</name>
    <dbReference type="NCBI Taxonomy" id="2507161"/>
    <lineage>
        <taxon>Bacteria</taxon>
        <taxon>Bacillati</taxon>
        <taxon>Bacillota</taxon>
        <taxon>Tissierellia</taxon>
        <taxon>Tissierellales</taxon>
        <taxon>Acidilutibacteraceae</taxon>
        <taxon>Acidilutibacter</taxon>
    </lineage>
</organism>
<gene>
    <name evidence="2" type="ORF">EQM13_02590</name>
</gene>
<evidence type="ECO:0000313" key="2">
    <source>
        <dbReference type="EMBL" id="QAT60541.1"/>
    </source>
</evidence>
<accession>A0A410Q985</accession>
<dbReference type="KEGG" id="spoa:EQM13_02590"/>